<sequence length="111" mass="11938">MLDGPPVRGMSKGAVENRVQNARGKRKDGCPKSIIEKPPLSKVSSGHQGFFNFNIPGTTTPKRRKTLLASTESLGGLTPRCLVCLALRIYRGTSTAPFDMHPVTSSNASQL</sequence>
<organism evidence="2 3">
    <name type="scientific">Phytophthora nicotianae P10297</name>
    <dbReference type="NCBI Taxonomy" id="1317064"/>
    <lineage>
        <taxon>Eukaryota</taxon>
        <taxon>Sar</taxon>
        <taxon>Stramenopiles</taxon>
        <taxon>Oomycota</taxon>
        <taxon>Peronosporomycetes</taxon>
        <taxon>Peronosporales</taxon>
        <taxon>Peronosporaceae</taxon>
        <taxon>Phytophthora</taxon>
    </lineage>
</organism>
<evidence type="ECO:0000313" key="3">
    <source>
        <dbReference type="Proteomes" id="UP000018948"/>
    </source>
</evidence>
<feature type="region of interest" description="Disordered" evidence="1">
    <location>
        <begin position="20"/>
        <end position="44"/>
    </location>
</feature>
<name>W2Y048_PHYNI</name>
<proteinExistence type="predicted"/>
<protein>
    <submittedName>
        <fullName evidence="2">Uncharacterized protein</fullName>
    </submittedName>
</protein>
<dbReference type="EMBL" id="ANIY01005126">
    <property type="protein sequence ID" value="ETP28107.1"/>
    <property type="molecule type" value="Genomic_DNA"/>
</dbReference>
<dbReference type="AlphaFoldDB" id="W2Y048"/>
<reference evidence="2 3" key="1">
    <citation type="submission" date="2013-11" db="EMBL/GenBank/DDBJ databases">
        <title>The Genome Sequence of Phytophthora parasitica P10297.</title>
        <authorList>
            <consortium name="The Broad Institute Genomics Platform"/>
            <person name="Russ C."/>
            <person name="Tyler B."/>
            <person name="Panabieres F."/>
            <person name="Shan W."/>
            <person name="Tripathy S."/>
            <person name="Grunwald N."/>
            <person name="Machado M."/>
            <person name="Johnson C.S."/>
            <person name="Walker B."/>
            <person name="Young S.K."/>
            <person name="Zeng Q."/>
            <person name="Gargeya S."/>
            <person name="Fitzgerald M."/>
            <person name="Haas B."/>
            <person name="Abouelleil A."/>
            <person name="Allen A.W."/>
            <person name="Alvarado L."/>
            <person name="Arachchi H.M."/>
            <person name="Berlin A.M."/>
            <person name="Chapman S.B."/>
            <person name="Gainer-Dewar J."/>
            <person name="Goldberg J."/>
            <person name="Griggs A."/>
            <person name="Gujja S."/>
            <person name="Hansen M."/>
            <person name="Howarth C."/>
            <person name="Imamovic A."/>
            <person name="Ireland A."/>
            <person name="Larimer J."/>
            <person name="McCowan C."/>
            <person name="Murphy C."/>
            <person name="Pearson M."/>
            <person name="Poon T.W."/>
            <person name="Priest M."/>
            <person name="Roberts A."/>
            <person name="Saif S."/>
            <person name="Shea T."/>
            <person name="Sisk P."/>
            <person name="Sykes S."/>
            <person name="Wortman J."/>
            <person name="Nusbaum C."/>
            <person name="Birren B."/>
        </authorList>
    </citation>
    <scope>NUCLEOTIDE SEQUENCE [LARGE SCALE GENOMIC DNA]</scope>
    <source>
        <strain evidence="2 3">P10297</strain>
    </source>
</reference>
<accession>W2Y048</accession>
<dbReference type="OrthoDB" id="125134at2759"/>
<dbReference type="Proteomes" id="UP000018948">
    <property type="component" value="Unassembled WGS sequence"/>
</dbReference>
<evidence type="ECO:0000313" key="2">
    <source>
        <dbReference type="EMBL" id="ETP28107.1"/>
    </source>
</evidence>
<gene>
    <name evidence="2" type="ORF">F442_22609</name>
</gene>
<comment type="caution">
    <text evidence="2">The sequence shown here is derived from an EMBL/GenBank/DDBJ whole genome shotgun (WGS) entry which is preliminary data.</text>
</comment>
<evidence type="ECO:0000256" key="1">
    <source>
        <dbReference type="SAM" id="MobiDB-lite"/>
    </source>
</evidence>